<accession>A0A0D9V899</accession>
<reference evidence="2 3" key="1">
    <citation type="submission" date="2012-08" db="EMBL/GenBank/DDBJ databases">
        <title>Oryza genome evolution.</title>
        <authorList>
            <person name="Wing R.A."/>
        </authorList>
    </citation>
    <scope>NUCLEOTIDE SEQUENCE</scope>
</reference>
<organism evidence="2 3">
    <name type="scientific">Leersia perrieri</name>
    <dbReference type="NCBI Taxonomy" id="77586"/>
    <lineage>
        <taxon>Eukaryota</taxon>
        <taxon>Viridiplantae</taxon>
        <taxon>Streptophyta</taxon>
        <taxon>Embryophyta</taxon>
        <taxon>Tracheophyta</taxon>
        <taxon>Spermatophyta</taxon>
        <taxon>Magnoliopsida</taxon>
        <taxon>Liliopsida</taxon>
        <taxon>Poales</taxon>
        <taxon>Poaceae</taxon>
        <taxon>BOP clade</taxon>
        <taxon>Oryzoideae</taxon>
        <taxon>Oryzeae</taxon>
        <taxon>Oryzinae</taxon>
        <taxon>Leersia</taxon>
    </lineage>
</organism>
<dbReference type="Gramene" id="LPERR01G33150.1">
    <property type="protein sequence ID" value="LPERR01G33150.1"/>
    <property type="gene ID" value="LPERR01G33150"/>
</dbReference>
<name>A0A0D9V899_9ORYZ</name>
<sequence length="272" mass="31009">MDDNSKLPWSEAERQCDIWRHRHRHSLALGRDRCPIIITLCYVSMKLSSAYGPAWRTAIGGGRSRRLRPLSRPCAVAQEACRAYRRQGEAGVNLSASLRAVAIDWVCGWSRRTVESVFRMADRQGKVSGLIRHTIDKRKDVVRWRRGVATYKQQRRMQVPMSRSGYHLLHEDSAFGGDDRSPVRSGLAQDGDSRERSSNPCTVAGSRRTLFLFLKTRFYHLNSSVQIPKPNSKNSNVERNNGDTEASNVTLNMHVFYKSTVTTPIQYEKGHY</sequence>
<feature type="region of interest" description="Disordered" evidence="1">
    <location>
        <begin position="173"/>
        <end position="201"/>
    </location>
</feature>
<keyword evidence="3" id="KW-1185">Reference proteome</keyword>
<reference evidence="2" key="3">
    <citation type="submission" date="2015-04" db="UniProtKB">
        <authorList>
            <consortium name="EnsemblPlants"/>
        </authorList>
    </citation>
    <scope>IDENTIFICATION</scope>
</reference>
<evidence type="ECO:0000313" key="3">
    <source>
        <dbReference type="Proteomes" id="UP000032180"/>
    </source>
</evidence>
<dbReference type="EnsemblPlants" id="LPERR01G33150.1">
    <property type="protein sequence ID" value="LPERR01G33150.1"/>
    <property type="gene ID" value="LPERR01G33150"/>
</dbReference>
<evidence type="ECO:0000313" key="2">
    <source>
        <dbReference type="EnsemblPlants" id="LPERR01G33150.1"/>
    </source>
</evidence>
<dbReference type="AlphaFoldDB" id="A0A0D9V899"/>
<proteinExistence type="predicted"/>
<dbReference type="Proteomes" id="UP000032180">
    <property type="component" value="Chromosome 1"/>
</dbReference>
<feature type="compositionally biased region" description="Basic and acidic residues" evidence="1">
    <location>
        <begin position="173"/>
        <end position="182"/>
    </location>
</feature>
<evidence type="ECO:0000256" key="1">
    <source>
        <dbReference type="SAM" id="MobiDB-lite"/>
    </source>
</evidence>
<dbReference type="HOGENOM" id="CLU_1024362_0_0_1"/>
<reference evidence="3" key="2">
    <citation type="submission" date="2013-12" db="EMBL/GenBank/DDBJ databases">
        <authorList>
            <person name="Yu Y."/>
            <person name="Lee S."/>
            <person name="de Baynast K."/>
            <person name="Wissotski M."/>
            <person name="Liu L."/>
            <person name="Talag J."/>
            <person name="Goicoechea J."/>
            <person name="Angelova A."/>
            <person name="Jetty R."/>
            <person name="Kudrna D."/>
            <person name="Golser W."/>
            <person name="Rivera L."/>
            <person name="Zhang J."/>
            <person name="Wing R."/>
        </authorList>
    </citation>
    <scope>NUCLEOTIDE SEQUENCE</scope>
</reference>
<protein>
    <submittedName>
        <fullName evidence="2">Uncharacterized protein</fullName>
    </submittedName>
</protein>